<name>G0R855_HYPJQ</name>
<dbReference type="VEuPathDB" id="FungiDB:TRIREDRAFT_102743"/>
<dbReference type="OrthoDB" id="5206740at2759"/>
<gene>
    <name evidence="2" type="ORF">TRIREDRAFT_102743</name>
</gene>
<organism evidence="3">
    <name type="scientific">Hypocrea jecorina (strain QM6a)</name>
    <name type="common">Trichoderma reesei</name>
    <dbReference type="NCBI Taxonomy" id="431241"/>
    <lineage>
        <taxon>Eukaryota</taxon>
        <taxon>Fungi</taxon>
        <taxon>Dikarya</taxon>
        <taxon>Ascomycota</taxon>
        <taxon>Pezizomycotina</taxon>
        <taxon>Sordariomycetes</taxon>
        <taxon>Hypocreomycetidae</taxon>
        <taxon>Hypocreales</taxon>
        <taxon>Hypocreaceae</taxon>
        <taxon>Trichoderma</taxon>
    </lineage>
</organism>
<dbReference type="GeneID" id="18480457"/>
<evidence type="ECO:0000256" key="1">
    <source>
        <dbReference type="SAM" id="MobiDB-lite"/>
    </source>
</evidence>
<feature type="compositionally biased region" description="Low complexity" evidence="1">
    <location>
        <begin position="362"/>
        <end position="378"/>
    </location>
</feature>
<sequence length="502" mass="52851">MASQPFQHSSGPKRPRLSLKINTCSSSVPSRPVKGFHVDPTDRTACNTLSNVYATAIERSTPVQAEPLTAINTLQSFSLKTPAEPRGPRLKIKTPYVAAFPQTPTTETSGSPPQKMDIAFPSTMTPTPPMSAGAVDSTTSSAFPFSPRDVSSNTRAYGVTSPCSPVEPLLSRRYTAAYTTGAPAPYTHPHSLHSILRNSPLPPRTAIPASPRRQSLRLQEKAAKRVGYNNPLTQTIITNKYTKSHIDLLVEEASPASPSFSPIGGGGGERAATINLKQAFSPNEIENGGQTPGPFEDMRRKLAALSGGAAASPSSLSPSETGGIRKRKRKEKKRQWVWTIGVADEEEEDDERVGGAIAASRAEAASASVSASSARVRGTGTGTGTGSTTKAPRDDGEVGRALCEAVVPDIQMVPDTPTASIEGSSADSAIDIDMSDASSVVSEDLQGLPVGPAASLAAELDVKTPTAASCRAYFCNGYNKRKRDTPIPELAEAQDTHVSVDS</sequence>
<dbReference type="AlphaFoldDB" id="G0R855"/>
<keyword evidence="3" id="KW-1185">Reference proteome</keyword>
<dbReference type="STRING" id="431241.G0R855"/>
<reference evidence="2 3" key="1">
    <citation type="journal article" date="2008" name="Nat. Biotechnol.">
        <title>Genome sequencing and analysis of the biomass-degrading fungus Trichoderma reesei (syn. Hypocrea jecorina).</title>
        <authorList>
            <person name="Martinez D."/>
            <person name="Berka R.M."/>
            <person name="Henrissat B."/>
            <person name="Saloheimo M."/>
            <person name="Arvas M."/>
            <person name="Baker S.E."/>
            <person name="Chapman J."/>
            <person name="Chertkov O."/>
            <person name="Coutinho P.M."/>
            <person name="Cullen D."/>
            <person name="Danchin E.G."/>
            <person name="Grigoriev I.V."/>
            <person name="Harris P."/>
            <person name="Jackson M."/>
            <person name="Kubicek C.P."/>
            <person name="Han C.S."/>
            <person name="Ho I."/>
            <person name="Larrondo L.F."/>
            <person name="de Leon A.L."/>
            <person name="Magnuson J.K."/>
            <person name="Merino S."/>
            <person name="Misra M."/>
            <person name="Nelson B."/>
            <person name="Putnam N."/>
            <person name="Robbertse B."/>
            <person name="Salamov A.A."/>
            <person name="Schmoll M."/>
            <person name="Terry A."/>
            <person name="Thayer N."/>
            <person name="Westerholm-Parvinen A."/>
            <person name="Schoch C.L."/>
            <person name="Yao J."/>
            <person name="Barabote R."/>
            <person name="Nelson M.A."/>
            <person name="Detter C."/>
            <person name="Bruce D."/>
            <person name="Kuske C.R."/>
            <person name="Xie G."/>
            <person name="Richardson P."/>
            <person name="Rokhsar D.S."/>
            <person name="Lucas S.M."/>
            <person name="Rubin E.M."/>
            <person name="Dunn-Coleman N."/>
            <person name="Ward M."/>
            <person name="Brettin T.S."/>
        </authorList>
    </citation>
    <scope>NUCLEOTIDE SEQUENCE [LARGE SCALE GENOMIC DNA]</scope>
    <source>
        <strain evidence="2 3">QM6a</strain>
    </source>
</reference>
<proteinExistence type="predicted"/>
<dbReference type="EMBL" id="GL985056">
    <property type="protein sequence ID" value="EGR52297.1"/>
    <property type="molecule type" value="Genomic_DNA"/>
</dbReference>
<evidence type="ECO:0000313" key="3">
    <source>
        <dbReference type="Proteomes" id="UP000008984"/>
    </source>
</evidence>
<dbReference type="KEGG" id="tre:TRIREDRAFT_102743"/>
<protein>
    <submittedName>
        <fullName evidence="2">Predicted protein</fullName>
    </submittedName>
</protein>
<dbReference type="HOGENOM" id="CLU_030050_1_0_1"/>
<evidence type="ECO:0000313" key="2">
    <source>
        <dbReference type="EMBL" id="EGR52297.1"/>
    </source>
</evidence>
<feature type="compositionally biased region" description="Low complexity" evidence="1">
    <location>
        <begin position="304"/>
        <end position="319"/>
    </location>
</feature>
<accession>G0R855</accession>
<dbReference type="RefSeq" id="XP_006961248.1">
    <property type="nucleotide sequence ID" value="XM_006961186.1"/>
</dbReference>
<feature type="region of interest" description="Disordered" evidence="1">
    <location>
        <begin position="362"/>
        <end position="395"/>
    </location>
</feature>
<feature type="region of interest" description="Disordered" evidence="1">
    <location>
        <begin position="304"/>
        <end position="330"/>
    </location>
</feature>
<dbReference type="eggNOG" id="ENOG502SN8F">
    <property type="taxonomic scope" value="Eukaryota"/>
</dbReference>
<dbReference type="Proteomes" id="UP000008984">
    <property type="component" value="Unassembled WGS sequence"/>
</dbReference>